<reference evidence="2" key="1">
    <citation type="submission" date="2016-11" db="EMBL/GenBank/DDBJ databases">
        <authorList>
            <person name="Varghese N."/>
            <person name="Submissions S."/>
        </authorList>
    </citation>
    <scope>NUCLEOTIDE SEQUENCE [LARGE SCALE GENOMIC DNA]</scope>
    <source>
        <strain evidence="2">DSM 17659</strain>
    </source>
</reference>
<protein>
    <recommendedName>
        <fullName evidence="3">RelE toxin of RelE / RelB toxin-antitoxin system</fullName>
    </recommendedName>
</protein>
<dbReference type="AlphaFoldDB" id="A0A1M5MH48"/>
<dbReference type="RefSeq" id="WP_211517684.1">
    <property type="nucleotide sequence ID" value="NZ_FQWF01000009.1"/>
</dbReference>
<dbReference type="Proteomes" id="UP000184020">
    <property type="component" value="Unassembled WGS sequence"/>
</dbReference>
<dbReference type="STRING" id="229205.SAMN05444372_109182"/>
<sequence>MSNQIIPLHSFITAFKRENKKFPSLKNDFLDLERELLTNPKQGEDLGSGLYKIRLANKDKGKGKVLVTG</sequence>
<evidence type="ECO:0000313" key="2">
    <source>
        <dbReference type="Proteomes" id="UP000184020"/>
    </source>
</evidence>
<dbReference type="EMBL" id="FQWF01000009">
    <property type="protein sequence ID" value="SHG76734.1"/>
    <property type="molecule type" value="Genomic_DNA"/>
</dbReference>
<organism evidence="1 2">
    <name type="scientific">Flavobacterium micromati</name>
    <dbReference type="NCBI Taxonomy" id="229205"/>
    <lineage>
        <taxon>Bacteria</taxon>
        <taxon>Pseudomonadati</taxon>
        <taxon>Bacteroidota</taxon>
        <taxon>Flavobacteriia</taxon>
        <taxon>Flavobacteriales</taxon>
        <taxon>Flavobacteriaceae</taxon>
        <taxon>Flavobacterium</taxon>
    </lineage>
</organism>
<gene>
    <name evidence="1" type="ORF">SAMN05444372_109182</name>
</gene>
<proteinExistence type="predicted"/>
<evidence type="ECO:0000313" key="1">
    <source>
        <dbReference type="EMBL" id="SHG76734.1"/>
    </source>
</evidence>
<accession>A0A1M5MH48</accession>
<evidence type="ECO:0008006" key="3">
    <source>
        <dbReference type="Google" id="ProtNLM"/>
    </source>
</evidence>
<keyword evidence="2" id="KW-1185">Reference proteome</keyword>
<name>A0A1M5MH48_9FLAO</name>